<accession>A0A2P6MSI5</accession>
<dbReference type="Pfam" id="PF03659">
    <property type="entry name" value="Glyco_hydro_71"/>
    <property type="match status" value="1"/>
</dbReference>
<dbReference type="Gene3D" id="3.20.20.80">
    <property type="entry name" value="Glycosidases"/>
    <property type="match status" value="1"/>
</dbReference>
<dbReference type="STRING" id="1890364.A0A2P6MSI5"/>
<dbReference type="InParanoid" id="A0A2P6MSI5"/>
<dbReference type="InterPro" id="IPR005197">
    <property type="entry name" value="Glyco_hydro_71"/>
</dbReference>
<dbReference type="EMBL" id="MDYQ01000448">
    <property type="protein sequence ID" value="PRP74647.1"/>
    <property type="molecule type" value="Genomic_DNA"/>
</dbReference>
<dbReference type="GO" id="GO:0051118">
    <property type="term" value="F:glucan endo-1,3-alpha-glucosidase activity"/>
    <property type="evidence" value="ECO:0007669"/>
    <property type="project" value="InterPro"/>
</dbReference>
<dbReference type="OrthoDB" id="3257981at2759"/>
<comment type="caution">
    <text evidence="3">The sequence shown here is derived from an EMBL/GenBank/DDBJ whole genome shotgun (WGS) entry which is preliminary data.</text>
</comment>
<dbReference type="Pfam" id="PF22058">
    <property type="entry name" value="X25_BaPul_like"/>
    <property type="match status" value="1"/>
</dbReference>
<keyword evidence="4" id="KW-1185">Reference proteome</keyword>
<feature type="region of interest" description="Disordered" evidence="1">
    <location>
        <begin position="417"/>
        <end position="439"/>
    </location>
</feature>
<gene>
    <name evidence="3" type="ORF">PROFUN_03569</name>
</gene>
<dbReference type="InterPro" id="IPR054409">
    <property type="entry name" value="X25_BaPul-like"/>
</dbReference>
<reference evidence="3 4" key="1">
    <citation type="journal article" date="2018" name="Genome Biol. Evol.">
        <title>Multiple Roots of Fruiting Body Formation in Amoebozoa.</title>
        <authorList>
            <person name="Hillmann F."/>
            <person name="Forbes G."/>
            <person name="Novohradska S."/>
            <person name="Ferling I."/>
            <person name="Riege K."/>
            <person name="Groth M."/>
            <person name="Westermann M."/>
            <person name="Marz M."/>
            <person name="Spaller T."/>
            <person name="Winckler T."/>
            <person name="Schaap P."/>
            <person name="Glockner G."/>
        </authorList>
    </citation>
    <scope>NUCLEOTIDE SEQUENCE [LARGE SCALE GENOMIC DNA]</scope>
    <source>
        <strain evidence="3 4">Jena</strain>
    </source>
</reference>
<feature type="domain" description="Amylopullulanase X25" evidence="2">
    <location>
        <begin position="321"/>
        <end position="394"/>
    </location>
</feature>
<dbReference type="CDD" id="cd11577">
    <property type="entry name" value="GH71"/>
    <property type="match status" value="1"/>
</dbReference>
<organism evidence="3 4">
    <name type="scientific">Planoprotostelium fungivorum</name>
    <dbReference type="NCBI Taxonomy" id="1890364"/>
    <lineage>
        <taxon>Eukaryota</taxon>
        <taxon>Amoebozoa</taxon>
        <taxon>Evosea</taxon>
        <taxon>Variosea</taxon>
        <taxon>Cavosteliida</taxon>
        <taxon>Cavosteliaceae</taxon>
        <taxon>Planoprotostelium</taxon>
    </lineage>
</organism>
<evidence type="ECO:0000313" key="3">
    <source>
        <dbReference type="EMBL" id="PRP74647.1"/>
    </source>
</evidence>
<evidence type="ECO:0000313" key="4">
    <source>
        <dbReference type="Proteomes" id="UP000241769"/>
    </source>
</evidence>
<protein>
    <recommendedName>
        <fullName evidence="2">Amylopullulanase X25 domain-containing protein</fullName>
    </recommendedName>
</protein>
<evidence type="ECO:0000256" key="1">
    <source>
        <dbReference type="SAM" id="MobiDB-lite"/>
    </source>
</evidence>
<sequence length="1035" mass="117163">MQGDNGDTLLKEIKEEIDVLKDITRRIREENNGPSTTQLLTTAQRSRETISILMQQLRMTADSLNAISQYKPHQRAKMTSEKRKAKKKKKKEEKKLEELVTQEWMVARKKASDAKLEEAKRKNREAQIQKQRRIDKKRLAERRIVLMKLEELRYVRAIKSGLTIDPQSDPPPLPFIIQQTIQKREETRGEEERGEDRPDSHYFDRFMEDETTREVQKGIQYPPPNVSIHKKTVERFYGQHMDSVSQLVTLRRVWDSFLVAPGTPSASRIPDQDMVKVADRSHSYSRLSKSFIICLSLVALAVAQIAYPNNPECGWGDQTYHAVGDWATDAGSSSNWDPAESKGVMTPTYAQPCEYKATVTGLVPGKSYQWKVTIGGTWNNNWGCNGQFAANCNFQADPSGGIVFKIVASYAYPLTTESTNNNPTPNPTPTNNPTPPPPNNSGKYVFAHYMMGYAYGSDQAFFQKASQMAQGVGVDAFACNVGKNDWQPDRFQKFLDGAASVGFKLFLSFDMNEIDNDVSVLDNYVNKFVDHPAYFRYNGRPFVSTFAGQDKNLGIGGSGNDAWNKWKTQHVGGKNIFFCPNFFGDLAGNYNQYPVIDCLFSWDAWGSSSSNGRDVPAINTAHSQGKQYMTGVAPWFYCHLPQWGKNWFWPQGTSQGDSNIYSTRWSQAIQSGSDFVEIITWNDYSESSYIAPLTQEVPDFAHAYVDGMDHGGWYGMTAYYANWFKTGQSQPSKNSLYWSYRIHGRDQGRNDQYPKPTLFWTPGDCVGVHSIAANTGASVNVNIGGRDNWHNVNSTTSSWCVPFNGVGAVRVSVKLNGQTTNSPYNGPDIQGDGNTYNFNEWSVSKGQIRYRIEQKERSRKPSSMRISLFFALTIVLVSAGLNLPTKYSMDVINNKKTIAHFASTGEILSMVDKSKPEDFTFVWFKSNNSAYVWSEKSKCSYYDTNTRYAKEDPINWANEHNQLVSVCNSGLRVGRLYEIDYQSVKTKMCVALDGKTPYWETNKDHLDETFTYSNFKANSTELDNFHLSSDCFIKH</sequence>
<dbReference type="AlphaFoldDB" id="A0A2P6MSI5"/>
<feature type="compositionally biased region" description="Pro residues" evidence="1">
    <location>
        <begin position="424"/>
        <end position="439"/>
    </location>
</feature>
<dbReference type="Proteomes" id="UP000241769">
    <property type="component" value="Unassembled WGS sequence"/>
</dbReference>
<feature type="region of interest" description="Disordered" evidence="1">
    <location>
        <begin position="71"/>
        <end position="94"/>
    </location>
</feature>
<proteinExistence type="predicted"/>
<feature type="compositionally biased region" description="Basic residues" evidence="1">
    <location>
        <begin position="83"/>
        <end position="92"/>
    </location>
</feature>
<evidence type="ECO:0000259" key="2">
    <source>
        <dbReference type="Pfam" id="PF22058"/>
    </source>
</evidence>
<name>A0A2P6MSI5_9EUKA</name>